<protein>
    <submittedName>
        <fullName evidence="1">Uncharacterized protein</fullName>
    </submittedName>
</protein>
<proteinExistence type="predicted"/>
<sequence>MKIDCARCPARARACDDCMMQVFFSPATSEYGVHGALVAHDADLVDAIDVFVDTELVSLDDADEARRRVTAGEGNFAEKWPRGLRAV</sequence>
<evidence type="ECO:0000313" key="2">
    <source>
        <dbReference type="Proteomes" id="UP000063789"/>
    </source>
</evidence>
<dbReference type="AlphaFoldDB" id="A0A0N9NDK6"/>
<keyword evidence="2" id="KW-1185">Reference proteome</keyword>
<reference evidence="1 2" key="2">
    <citation type="journal article" date="2017" name="Int. J. Syst. Evol. Microbiol.">
        <title>Gordonia phthalatica sp. nov., a di-n-butyl phthalate-degrading bacterium isolated from activated sludge.</title>
        <authorList>
            <person name="Jin D."/>
            <person name="Kong X."/>
            <person name="Jia M."/>
            <person name="Yu X."/>
            <person name="Wang X."/>
            <person name="Zhuang X."/>
            <person name="Deng Y."/>
            <person name="Bai Z."/>
        </authorList>
    </citation>
    <scope>NUCLEOTIDE SEQUENCE [LARGE SCALE GENOMIC DNA]</scope>
    <source>
        <strain evidence="1 2">QH-11</strain>
    </source>
</reference>
<dbReference type="OrthoDB" id="4774211at2"/>
<gene>
    <name evidence="1" type="ORF">ACH46_12660</name>
</gene>
<dbReference type="Proteomes" id="UP000063789">
    <property type="component" value="Chromosome"/>
</dbReference>
<dbReference type="STRING" id="1136941.ACH46_12660"/>
<accession>A0A0N9NDK6</accession>
<dbReference type="PATRIC" id="fig|1136941.3.peg.2578"/>
<reference evidence="2" key="1">
    <citation type="submission" date="2015-06" db="EMBL/GenBank/DDBJ databases">
        <title>Complete genome sequence and metabolic analysis of phthalate degradation pathway in Gordonia sp. QH-11.</title>
        <authorList>
            <person name="Jin D."/>
            <person name="Kong X."/>
            <person name="Bai Z."/>
        </authorList>
    </citation>
    <scope>NUCLEOTIDE SEQUENCE [LARGE SCALE GENOMIC DNA]</scope>
    <source>
        <strain evidence="2">QH-11</strain>
    </source>
</reference>
<dbReference type="EMBL" id="CP011853">
    <property type="protein sequence ID" value="ALG85174.1"/>
    <property type="molecule type" value="Genomic_DNA"/>
</dbReference>
<name>A0A0N9NDK6_9ACTN</name>
<evidence type="ECO:0000313" key="1">
    <source>
        <dbReference type="EMBL" id="ALG85174.1"/>
    </source>
</evidence>
<dbReference type="KEGG" id="goq:ACH46_12660"/>
<organism evidence="1 2">
    <name type="scientific">Gordonia phthalatica</name>
    <dbReference type="NCBI Taxonomy" id="1136941"/>
    <lineage>
        <taxon>Bacteria</taxon>
        <taxon>Bacillati</taxon>
        <taxon>Actinomycetota</taxon>
        <taxon>Actinomycetes</taxon>
        <taxon>Mycobacteriales</taxon>
        <taxon>Gordoniaceae</taxon>
        <taxon>Gordonia</taxon>
    </lineage>
</organism>